<evidence type="ECO:0000256" key="1">
    <source>
        <dbReference type="ARBA" id="ARBA00004141"/>
    </source>
</evidence>
<dbReference type="Gene3D" id="1.20.1530.20">
    <property type="match status" value="1"/>
</dbReference>
<evidence type="ECO:0000256" key="5">
    <source>
        <dbReference type="ARBA" id="ARBA00023065"/>
    </source>
</evidence>
<feature type="transmembrane region" description="Helical" evidence="8">
    <location>
        <begin position="371"/>
        <end position="391"/>
    </location>
</feature>
<evidence type="ECO:0000256" key="2">
    <source>
        <dbReference type="ARBA" id="ARBA00022448"/>
    </source>
</evidence>
<gene>
    <name evidence="10" type="ORF">F0L17_10795</name>
</gene>
<evidence type="ECO:0000313" key="10">
    <source>
        <dbReference type="EMBL" id="MTE19607.1"/>
    </source>
</evidence>
<reference evidence="10 11" key="1">
    <citation type="submission" date="2019-11" db="EMBL/GenBank/DDBJ databases">
        <authorList>
            <person name="Yuan L."/>
        </authorList>
    </citation>
    <scope>NUCLEOTIDE SEQUENCE [LARGE SCALE GENOMIC DNA]</scope>
    <source>
        <strain evidence="10 11">TRM43335</strain>
    </source>
</reference>
<evidence type="ECO:0000256" key="8">
    <source>
        <dbReference type="SAM" id="Phobius"/>
    </source>
</evidence>
<sequence>MARLSSAPARRHLRFWSAATLALFLPVVSLGLIAAHTTGSRTAASDAAPPHEGMGAAGHFLLAAAAVLAAAHLGGVLVRRLGQPRVVGEICAGLLLGPSLLGRAAPDAAGWLFPERVLPMLDGLAQLGLALFVFGVGRELSGTRLRGAAGQALLISQASLLIPFAAGAAVAVALVDDHLGPGGRPLTFVLFIGCTLSVTAFPVLARILADLGITRTRTGQLGLYSAAVGDAGSWLLLAAILAASHGFGASRLLLDIALLVAVAVLFLGPLRLLLARWADRADGRRGAEVGTAVLLTVCVTASAALTAALGVHQLIGALLAGVAWPTRGRWAVAVAERLADTAKTVLLPFFFFGFGLTTDLGALAWGGEAALTFGCLLAVAVASKVLGPGLCARLTGMSWPSALALGVLLNARGLTELVVIQIGYQARIIDAEMASVLTLVALVTTAVTSPLLRLLGPGALDDRPLPRRPPPPGAGEDPGAPAKPAGSRHSADSVGTGA</sequence>
<evidence type="ECO:0000256" key="7">
    <source>
        <dbReference type="SAM" id="MobiDB-lite"/>
    </source>
</evidence>
<proteinExistence type="predicted"/>
<dbReference type="RefSeq" id="WP_155070912.1">
    <property type="nucleotide sequence ID" value="NZ_WIXO01000001.1"/>
</dbReference>
<dbReference type="OrthoDB" id="9793589at2"/>
<comment type="subcellular location">
    <subcellularLocation>
        <location evidence="1">Membrane</location>
        <topology evidence="1">Multi-pass membrane protein</topology>
    </subcellularLocation>
</comment>
<dbReference type="PANTHER" id="PTHR32468">
    <property type="entry name" value="CATION/H + ANTIPORTER"/>
    <property type="match status" value="1"/>
</dbReference>
<dbReference type="AlphaFoldDB" id="A0A6G2BBG3"/>
<evidence type="ECO:0000256" key="3">
    <source>
        <dbReference type="ARBA" id="ARBA00022692"/>
    </source>
</evidence>
<dbReference type="EMBL" id="WIXO01000001">
    <property type="protein sequence ID" value="MTE19607.1"/>
    <property type="molecule type" value="Genomic_DNA"/>
</dbReference>
<name>A0A6G2BBG3_9ACTN</name>
<dbReference type="Proteomes" id="UP000473014">
    <property type="component" value="Unassembled WGS sequence"/>
</dbReference>
<dbReference type="PANTHER" id="PTHR32468:SF0">
    <property type="entry name" value="K(+)_H(+) ANTIPORTER 1"/>
    <property type="match status" value="1"/>
</dbReference>
<evidence type="ECO:0000256" key="4">
    <source>
        <dbReference type="ARBA" id="ARBA00022989"/>
    </source>
</evidence>
<dbReference type="GO" id="GO:0015297">
    <property type="term" value="F:antiporter activity"/>
    <property type="evidence" value="ECO:0007669"/>
    <property type="project" value="InterPro"/>
</dbReference>
<feature type="transmembrane region" description="Helical" evidence="8">
    <location>
        <begin position="186"/>
        <end position="209"/>
    </location>
</feature>
<keyword evidence="4 8" id="KW-1133">Transmembrane helix</keyword>
<keyword evidence="11" id="KW-1185">Reference proteome</keyword>
<dbReference type="GO" id="GO:1902600">
    <property type="term" value="P:proton transmembrane transport"/>
    <property type="evidence" value="ECO:0007669"/>
    <property type="project" value="InterPro"/>
</dbReference>
<feature type="domain" description="Cation/H+ exchanger transmembrane" evidence="9">
    <location>
        <begin position="69"/>
        <end position="452"/>
    </location>
</feature>
<keyword evidence="2" id="KW-0813">Transport</keyword>
<keyword evidence="5" id="KW-0406">Ion transport</keyword>
<feature type="transmembrane region" description="Helical" evidence="8">
    <location>
        <begin position="148"/>
        <end position="174"/>
    </location>
</feature>
<keyword evidence="3 8" id="KW-0812">Transmembrane</keyword>
<dbReference type="InterPro" id="IPR050794">
    <property type="entry name" value="CPA2_transporter"/>
</dbReference>
<feature type="transmembrane region" description="Helical" evidence="8">
    <location>
        <begin position="221"/>
        <end position="244"/>
    </location>
</feature>
<evidence type="ECO:0000313" key="11">
    <source>
        <dbReference type="Proteomes" id="UP000473014"/>
    </source>
</evidence>
<protein>
    <recommendedName>
        <fullName evidence="9">Cation/H+ exchanger transmembrane domain-containing protein</fullName>
    </recommendedName>
</protein>
<evidence type="ECO:0000256" key="6">
    <source>
        <dbReference type="ARBA" id="ARBA00023136"/>
    </source>
</evidence>
<feature type="transmembrane region" description="Helical" evidence="8">
    <location>
        <begin position="59"/>
        <end position="79"/>
    </location>
</feature>
<feature type="transmembrane region" description="Helical" evidence="8">
    <location>
        <begin position="286"/>
        <end position="308"/>
    </location>
</feature>
<dbReference type="GO" id="GO:0016020">
    <property type="term" value="C:membrane"/>
    <property type="evidence" value="ECO:0007669"/>
    <property type="project" value="UniProtKB-SubCell"/>
</dbReference>
<feature type="transmembrane region" description="Helical" evidence="8">
    <location>
        <begin position="436"/>
        <end position="455"/>
    </location>
</feature>
<feature type="transmembrane region" description="Helical" evidence="8">
    <location>
        <begin position="314"/>
        <end position="332"/>
    </location>
</feature>
<organism evidence="10 11">
    <name type="scientific">Streptomyces taklimakanensis</name>
    <dbReference type="NCBI Taxonomy" id="2569853"/>
    <lineage>
        <taxon>Bacteria</taxon>
        <taxon>Bacillati</taxon>
        <taxon>Actinomycetota</taxon>
        <taxon>Actinomycetes</taxon>
        <taxon>Kitasatosporales</taxon>
        <taxon>Streptomycetaceae</taxon>
        <taxon>Streptomyces</taxon>
    </lineage>
</organism>
<dbReference type="Pfam" id="PF00999">
    <property type="entry name" value="Na_H_Exchanger"/>
    <property type="match status" value="1"/>
</dbReference>
<feature type="compositionally biased region" description="Low complexity" evidence="7">
    <location>
        <begin position="474"/>
        <end position="485"/>
    </location>
</feature>
<evidence type="ECO:0000259" key="9">
    <source>
        <dbReference type="Pfam" id="PF00999"/>
    </source>
</evidence>
<accession>A0A6G2BBG3</accession>
<dbReference type="InterPro" id="IPR038770">
    <property type="entry name" value="Na+/solute_symporter_sf"/>
</dbReference>
<comment type="caution">
    <text evidence="10">The sequence shown here is derived from an EMBL/GenBank/DDBJ whole genome shotgun (WGS) entry which is preliminary data.</text>
</comment>
<feature type="region of interest" description="Disordered" evidence="7">
    <location>
        <begin position="459"/>
        <end position="498"/>
    </location>
</feature>
<feature type="transmembrane region" description="Helical" evidence="8">
    <location>
        <begin position="256"/>
        <end position="274"/>
    </location>
</feature>
<keyword evidence="6 8" id="KW-0472">Membrane</keyword>
<dbReference type="InterPro" id="IPR006153">
    <property type="entry name" value="Cation/H_exchanger_TM"/>
</dbReference>
<feature type="transmembrane region" description="Helical" evidence="8">
    <location>
        <begin position="344"/>
        <end position="365"/>
    </location>
</feature>